<dbReference type="PRINTS" id="PR00739">
    <property type="entry name" value="GLHYDRLASE26"/>
</dbReference>
<dbReference type="PANTHER" id="PTHR40079">
    <property type="entry name" value="MANNAN ENDO-1,4-BETA-MANNOSIDASE E-RELATED"/>
    <property type="match status" value="1"/>
</dbReference>
<protein>
    <submittedName>
        <fullName evidence="6">Mannan endo-1,4-beta-mannosidase</fullName>
    </submittedName>
</protein>
<evidence type="ECO:0000313" key="7">
    <source>
        <dbReference type="Proteomes" id="UP000219072"/>
    </source>
</evidence>
<dbReference type="GO" id="GO:0016985">
    <property type="term" value="F:mannan endo-1,4-beta-mannosidase activity"/>
    <property type="evidence" value="ECO:0007669"/>
    <property type="project" value="InterPro"/>
</dbReference>
<sequence>MSPQPPPATAPFPPVTPDATPAARRLLDRLYRVSGETLLSGQHNQPRHGSAWTERLTGITDRTPAVWGGEIGFSAPGTLDAVDRREANADEAIAWHRRGAIITYTWHAVCPTDEEPVEFLGGIIRDLAPADFDSVLEPGTAHHTRWCAQVDAAAAVLRRLADADVPVLWRPYHEMNGPWFWWGAQPTRLVALWRQLFDRLVHHHGLRNLLWVWSPNAAYGDAEPFAPYHPGHDVVDVLAMDTYKGHYEPEHHANLLALAEGRPLGLGEVGDLPPGEVLAEQPEWTWFLAWPDVVTERNTEAAIRALYHHPRVSHLA</sequence>
<feature type="active site" description="Nucleophile" evidence="4">
    <location>
        <position position="268"/>
    </location>
</feature>
<evidence type="ECO:0000256" key="4">
    <source>
        <dbReference type="PROSITE-ProRule" id="PRU01100"/>
    </source>
</evidence>
<dbReference type="PROSITE" id="PS51764">
    <property type="entry name" value="GH26"/>
    <property type="match status" value="1"/>
</dbReference>
<dbReference type="PANTHER" id="PTHR40079:SF4">
    <property type="entry name" value="GH26 DOMAIN-CONTAINING PROTEIN-RELATED"/>
    <property type="match status" value="1"/>
</dbReference>
<keyword evidence="2 4" id="KW-0378">Hydrolase</keyword>
<evidence type="ECO:0000256" key="1">
    <source>
        <dbReference type="ARBA" id="ARBA00007754"/>
    </source>
</evidence>
<dbReference type="GO" id="GO:0006080">
    <property type="term" value="P:substituted mannan metabolic process"/>
    <property type="evidence" value="ECO:0007669"/>
    <property type="project" value="InterPro"/>
</dbReference>
<dbReference type="InterPro" id="IPR017853">
    <property type="entry name" value="GH"/>
</dbReference>
<accession>A0A286DY37</accession>
<proteinExistence type="inferred from homology"/>
<dbReference type="Pfam" id="PF02156">
    <property type="entry name" value="Glyco_hydro_26"/>
    <property type="match status" value="1"/>
</dbReference>
<dbReference type="SUPFAM" id="SSF51445">
    <property type="entry name" value="(Trans)glycosidases"/>
    <property type="match status" value="1"/>
</dbReference>
<gene>
    <name evidence="6" type="ORF">SAMN06297387_111127</name>
</gene>
<feature type="active site" description="Proton donor" evidence="4">
    <location>
        <position position="174"/>
    </location>
</feature>
<dbReference type="RefSeq" id="WP_170970583.1">
    <property type="nucleotide sequence ID" value="NZ_OCNE01000011.1"/>
</dbReference>
<keyword evidence="3 4" id="KW-0326">Glycosidase</keyword>
<keyword evidence="7" id="KW-1185">Reference proteome</keyword>
<evidence type="ECO:0000259" key="5">
    <source>
        <dbReference type="PROSITE" id="PS51764"/>
    </source>
</evidence>
<name>A0A286DY37_9ACTN</name>
<reference evidence="6 7" key="1">
    <citation type="submission" date="2017-09" db="EMBL/GenBank/DDBJ databases">
        <authorList>
            <person name="Ehlers B."/>
            <person name="Leendertz F.H."/>
        </authorList>
    </citation>
    <scope>NUCLEOTIDE SEQUENCE [LARGE SCALE GENOMIC DNA]</scope>
    <source>
        <strain evidence="6 7">CGMCC 4.7095</strain>
    </source>
</reference>
<dbReference type="InterPro" id="IPR000805">
    <property type="entry name" value="Glyco_hydro_26"/>
</dbReference>
<feature type="domain" description="GH26" evidence="5">
    <location>
        <begin position="21"/>
        <end position="316"/>
    </location>
</feature>
<comment type="similarity">
    <text evidence="1 4">Belongs to the glycosyl hydrolase 26 family.</text>
</comment>
<dbReference type="EMBL" id="OCNE01000011">
    <property type="protein sequence ID" value="SOD63578.1"/>
    <property type="molecule type" value="Genomic_DNA"/>
</dbReference>
<dbReference type="InterPro" id="IPR022790">
    <property type="entry name" value="GH26_dom"/>
</dbReference>
<dbReference type="Proteomes" id="UP000219072">
    <property type="component" value="Unassembled WGS sequence"/>
</dbReference>
<evidence type="ECO:0000256" key="2">
    <source>
        <dbReference type="ARBA" id="ARBA00022801"/>
    </source>
</evidence>
<evidence type="ECO:0000313" key="6">
    <source>
        <dbReference type="EMBL" id="SOD63578.1"/>
    </source>
</evidence>
<evidence type="ECO:0000256" key="3">
    <source>
        <dbReference type="ARBA" id="ARBA00023295"/>
    </source>
</evidence>
<dbReference type="Gene3D" id="3.20.20.80">
    <property type="entry name" value="Glycosidases"/>
    <property type="match status" value="1"/>
</dbReference>
<organism evidence="6 7">
    <name type="scientific">Streptomyces zhaozhouensis</name>
    <dbReference type="NCBI Taxonomy" id="1300267"/>
    <lineage>
        <taxon>Bacteria</taxon>
        <taxon>Bacillati</taxon>
        <taxon>Actinomycetota</taxon>
        <taxon>Actinomycetes</taxon>
        <taxon>Kitasatosporales</taxon>
        <taxon>Streptomycetaceae</taxon>
        <taxon>Streptomyces</taxon>
    </lineage>
</organism>
<dbReference type="AlphaFoldDB" id="A0A286DY37"/>